<dbReference type="Proteomes" id="UP000036987">
    <property type="component" value="Unassembled WGS sequence"/>
</dbReference>
<evidence type="ECO:0000256" key="6">
    <source>
        <dbReference type="ARBA" id="ARBA00023242"/>
    </source>
</evidence>
<dbReference type="Gene3D" id="1.10.10.1180">
    <property type="entry name" value="MAN1, winged-helix domain"/>
    <property type="match status" value="1"/>
</dbReference>
<sequence length="376" mass="43516">MSSPPSHSARKRKKSRNHQSKSFNRIFDEPPPSIFPSGEEILKLLVVLTIATFVAVICHYAFRFLGRKPTSFCDTSAEDAVNFVSDTCRPCPVHGLCSNGKFVCIHGYKKVGKRCVEDAQVYQMANKFSYWLKNQVCGAYASTLCGQTGSVWFEKVELLQMLDEYKQKEKYDLKDEAFILMKKMAIETLETSLETRTSPDRIHKEFKCPHYLAELHKPFACTLWQLVYKHMRSVLCVSVILVSIFIFSLKVWQERYLSSRAEHLYEQICEIMEEKSIAMEGDPWVVFSWLRDDLLLPKERKNRRLWKKVEDLIRGDSRIDEYPKLIKGEPKVVLEWQVGGGSLSSKKKSKAEEANKIKIPHFQQGQKTPINENLMN</sequence>
<evidence type="ECO:0000256" key="4">
    <source>
        <dbReference type="ARBA" id="ARBA00022989"/>
    </source>
</evidence>
<reference evidence="11" key="1">
    <citation type="journal article" date="2016" name="Nature">
        <title>The genome of the seagrass Zostera marina reveals angiosperm adaptation to the sea.</title>
        <authorList>
            <person name="Olsen J.L."/>
            <person name="Rouze P."/>
            <person name="Verhelst B."/>
            <person name="Lin Y.-C."/>
            <person name="Bayer T."/>
            <person name="Collen J."/>
            <person name="Dattolo E."/>
            <person name="De Paoli E."/>
            <person name="Dittami S."/>
            <person name="Maumus F."/>
            <person name="Michel G."/>
            <person name="Kersting A."/>
            <person name="Lauritano C."/>
            <person name="Lohaus R."/>
            <person name="Toepel M."/>
            <person name="Tonon T."/>
            <person name="Vanneste K."/>
            <person name="Amirebrahimi M."/>
            <person name="Brakel J."/>
            <person name="Bostroem C."/>
            <person name="Chovatia M."/>
            <person name="Grimwood J."/>
            <person name="Jenkins J.W."/>
            <person name="Jueterbock A."/>
            <person name="Mraz A."/>
            <person name="Stam W.T."/>
            <person name="Tice H."/>
            <person name="Bornberg-Bauer E."/>
            <person name="Green P.J."/>
            <person name="Pearson G.A."/>
            <person name="Procaccini G."/>
            <person name="Duarte C.M."/>
            <person name="Schmutz J."/>
            <person name="Reusch T.B.H."/>
            <person name="Van de Peer Y."/>
        </authorList>
    </citation>
    <scope>NUCLEOTIDE SEQUENCE [LARGE SCALE GENOMIC DNA]</scope>
    <source>
        <strain evidence="11">cv. Finnish</strain>
    </source>
</reference>
<feature type="compositionally biased region" description="Basic residues" evidence="7">
    <location>
        <begin position="8"/>
        <end position="19"/>
    </location>
</feature>
<feature type="transmembrane region" description="Helical" evidence="8">
    <location>
        <begin position="41"/>
        <end position="62"/>
    </location>
</feature>
<proteinExistence type="predicted"/>
<evidence type="ECO:0000313" key="11">
    <source>
        <dbReference type="Proteomes" id="UP000036987"/>
    </source>
</evidence>
<evidence type="ECO:0000256" key="8">
    <source>
        <dbReference type="SAM" id="Phobius"/>
    </source>
</evidence>
<organism evidence="10 11">
    <name type="scientific">Zostera marina</name>
    <name type="common">Eelgrass</name>
    <dbReference type="NCBI Taxonomy" id="29655"/>
    <lineage>
        <taxon>Eukaryota</taxon>
        <taxon>Viridiplantae</taxon>
        <taxon>Streptophyta</taxon>
        <taxon>Embryophyta</taxon>
        <taxon>Tracheophyta</taxon>
        <taxon>Spermatophyta</taxon>
        <taxon>Magnoliopsida</taxon>
        <taxon>Liliopsida</taxon>
        <taxon>Zosteraceae</taxon>
        <taxon>Zostera</taxon>
    </lineage>
</organism>
<protein>
    <recommendedName>
        <fullName evidence="9">Man1/Src1-like C-terminal domain-containing protein</fullName>
    </recommendedName>
</protein>
<dbReference type="OMA" id="WVPENDV"/>
<dbReference type="InterPro" id="IPR044780">
    <property type="entry name" value="Heh2/Src1"/>
</dbReference>
<gene>
    <name evidence="10" type="ORF">ZOSMA_296G00100</name>
</gene>
<accession>A0A0K9PE70</accession>
<dbReference type="PANTHER" id="PTHR47808">
    <property type="entry name" value="INNER NUCLEAR MEMBRANE PROTEIN HEH2-RELATED"/>
    <property type="match status" value="1"/>
</dbReference>
<comment type="caution">
    <text evidence="10">The sequence shown here is derived from an EMBL/GenBank/DDBJ whole genome shotgun (WGS) entry which is preliminary data.</text>
</comment>
<keyword evidence="6" id="KW-0539">Nucleus</keyword>
<dbReference type="InterPro" id="IPR041885">
    <property type="entry name" value="MAN1_winged_helix_dom"/>
</dbReference>
<comment type="subcellular location">
    <subcellularLocation>
        <location evidence="1">Nucleus inner membrane</location>
    </subcellularLocation>
</comment>
<evidence type="ECO:0000256" key="2">
    <source>
        <dbReference type="ARBA" id="ARBA00022553"/>
    </source>
</evidence>
<feature type="region of interest" description="Disordered" evidence="7">
    <location>
        <begin position="1"/>
        <end position="28"/>
    </location>
</feature>
<feature type="transmembrane region" description="Helical" evidence="8">
    <location>
        <begin position="234"/>
        <end position="252"/>
    </location>
</feature>
<feature type="domain" description="Man1/Src1-like C-terminal" evidence="9">
    <location>
        <begin position="82"/>
        <end position="336"/>
    </location>
</feature>
<feature type="region of interest" description="Disordered" evidence="7">
    <location>
        <begin position="342"/>
        <end position="376"/>
    </location>
</feature>
<keyword evidence="5 8" id="KW-0472">Membrane</keyword>
<evidence type="ECO:0000313" key="10">
    <source>
        <dbReference type="EMBL" id="KMZ66542.1"/>
    </source>
</evidence>
<dbReference type="EMBL" id="LFYR01000972">
    <property type="protein sequence ID" value="KMZ66542.1"/>
    <property type="molecule type" value="Genomic_DNA"/>
</dbReference>
<evidence type="ECO:0000256" key="5">
    <source>
        <dbReference type="ARBA" id="ARBA00023136"/>
    </source>
</evidence>
<name>A0A0K9PE70_ZOSMR</name>
<evidence type="ECO:0000259" key="9">
    <source>
        <dbReference type="Pfam" id="PF09402"/>
    </source>
</evidence>
<dbReference type="GO" id="GO:0003682">
    <property type="term" value="F:chromatin binding"/>
    <property type="evidence" value="ECO:0007669"/>
    <property type="project" value="InterPro"/>
</dbReference>
<dbReference type="Pfam" id="PF09402">
    <property type="entry name" value="MSC"/>
    <property type="match status" value="1"/>
</dbReference>
<dbReference type="InterPro" id="IPR018996">
    <property type="entry name" value="Man1/Src1-like_C"/>
</dbReference>
<dbReference type="GO" id="GO:0071763">
    <property type="term" value="P:nuclear membrane organization"/>
    <property type="evidence" value="ECO:0000318"/>
    <property type="project" value="GO_Central"/>
</dbReference>
<keyword evidence="2" id="KW-0597">Phosphoprotein</keyword>
<feature type="compositionally biased region" description="Polar residues" evidence="7">
    <location>
        <begin position="363"/>
        <end position="376"/>
    </location>
</feature>
<keyword evidence="4 8" id="KW-1133">Transmembrane helix</keyword>
<dbReference type="GO" id="GO:0034399">
    <property type="term" value="C:nuclear periphery"/>
    <property type="evidence" value="ECO:0000318"/>
    <property type="project" value="GO_Central"/>
</dbReference>
<dbReference type="GO" id="GO:0005637">
    <property type="term" value="C:nuclear inner membrane"/>
    <property type="evidence" value="ECO:0000318"/>
    <property type="project" value="GO_Central"/>
</dbReference>
<evidence type="ECO:0000256" key="3">
    <source>
        <dbReference type="ARBA" id="ARBA00022692"/>
    </source>
</evidence>
<dbReference type="STRING" id="29655.A0A0K9PE70"/>
<dbReference type="PANTHER" id="PTHR47808:SF2">
    <property type="entry name" value="LEM DOMAIN-CONTAINING PROTEIN 2"/>
    <property type="match status" value="1"/>
</dbReference>
<evidence type="ECO:0000256" key="7">
    <source>
        <dbReference type="SAM" id="MobiDB-lite"/>
    </source>
</evidence>
<dbReference type="AlphaFoldDB" id="A0A0K9PE70"/>
<evidence type="ECO:0000256" key="1">
    <source>
        <dbReference type="ARBA" id="ARBA00004540"/>
    </source>
</evidence>
<keyword evidence="11" id="KW-1185">Reference proteome</keyword>
<keyword evidence="3 8" id="KW-0812">Transmembrane</keyword>
<dbReference type="OrthoDB" id="341403at2759"/>